<dbReference type="PANTHER" id="PTHR45648:SF17">
    <property type="entry name" value="GDSL ESTERASE_LIPASE"/>
    <property type="match status" value="1"/>
</dbReference>
<dbReference type="Proteomes" id="UP000327013">
    <property type="component" value="Chromosome 2"/>
</dbReference>
<evidence type="ECO:0000313" key="5">
    <source>
        <dbReference type="Proteomes" id="UP000327013"/>
    </source>
</evidence>
<reference evidence="4 5" key="1">
    <citation type="submission" date="2019-06" db="EMBL/GenBank/DDBJ databases">
        <title>A chromosomal-level reference genome of Carpinus fangiana (Coryloideae, Betulaceae).</title>
        <authorList>
            <person name="Yang X."/>
            <person name="Wang Z."/>
            <person name="Zhang L."/>
            <person name="Hao G."/>
            <person name="Liu J."/>
            <person name="Yang Y."/>
        </authorList>
    </citation>
    <scope>NUCLEOTIDE SEQUENCE [LARGE SCALE GENOMIC DNA]</scope>
    <source>
        <strain evidence="4">Cfa_2016G</strain>
        <tissue evidence="4">Leaf</tissue>
    </source>
</reference>
<keyword evidence="2" id="KW-0378">Hydrolase</keyword>
<dbReference type="GO" id="GO:0016788">
    <property type="term" value="F:hydrolase activity, acting on ester bonds"/>
    <property type="evidence" value="ECO:0007669"/>
    <property type="project" value="InterPro"/>
</dbReference>
<dbReference type="OrthoDB" id="1600564at2759"/>
<accession>A0A5N6QQP6</accession>
<proteinExistence type="inferred from homology"/>
<keyword evidence="3" id="KW-0443">Lipid metabolism</keyword>
<dbReference type="Pfam" id="PF00657">
    <property type="entry name" value="Lipase_GDSL"/>
    <property type="match status" value="1"/>
</dbReference>
<sequence length="224" mass="24988">MGSSTTPSVGHEYNRLRRGRSSLTSCFYTGGLNCRCRDQQFLAKQQGKGRFSFQWHRFPFLHAHWKLTSMKFYGSSNKQKNVISLGDQIQQYSRVSSSLMATMGPLATQKFLSKSLFFISTGSNDIFGNYHSNSSLSKQDFITTLGFAYETNLKALLNLGARKFGIISVAPVGCCPSQRISNATGGCLEELNDHARAFHAMLASLLSKLSSQYEGMKYSETHMK</sequence>
<dbReference type="PANTHER" id="PTHR45648">
    <property type="entry name" value="GDSL LIPASE/ACYLHYDROLASE FAMILY PROTEIN (AFU_ORTHOLOGUE AFUA_4G14700)"/>
    <property type="match status" value="1"/>
</dbReference>
<dbReference type="EMBL" id="CM017322">
    <property type="protein sequence ID" value="KAE8008848.1"/>
    <property type="molecule type" value="Genomic_DNA"/>
</dbReference>
<evidence type="ECO:0008006" key="6">
    <source>
        <dbReference type="Google" id="ProtNLM"/>
    </source>
</evidence>
<dbReference type="Gene3D" id="3.40.50.1110">
    <property type="entry name" value="SGNH hydrolase"/>
    <property type="match status" value="1"/>
</dbReference>
<evidence type="ECO:0000256" key="1">
    <source>
        <dbReference type="ARBA" id="ARBA00008668"/>
    </source>
</evidence>
<gene>
    <name evidence="4" type="ORF">FH972_005321</name>
</gene>
<keyword evidence="5" id="KW-1185">Reference proteome</keyword>
<keyword evidence="3" id="KW-0442">Lipid degradation</keyword>
<evidence type="ECO:0000256" key="2">
    <source>
        <dbReference type="ARBA" id="ARBA00022801"/>
    </source>
</evidence>
<organism evidence="4 5">
    <name type="scientific">Carpinus fangiana</name>
    <dbReference type="NCBI Taxonomy" id="176857"/>
    <lineage>
        <taxon>Eukaryota</taxon>
        <taxon>Viridiplantae</taxon>
        <taxon>Streptophyta</taxon>
        <taxon>Embryophyta</taxon>
        <taxon>Tracheophyta</taxon>
        <taxon>Spermatophyta</taxon>
        <taxon>Magnoliopsida</taxon>
        <taxon>eudicotyledons</taxon>
        <taxon>Gunneridae</taxon>
        <taxon>Pentapetalae</taxon>
        <taxon>rosids</taxon>
        <taxon>fabids</taxon>
        <taxon>Fagales</taxon>
        <taxon>Betulaceae</taxon>
        <taxon>Carpinus</taxon>
    </lineage>
</organism>
<dbReference type="InterPro" id="IPR051058">
    <property type="entry name" value="GDSL_Est/Lipase"/>
</dbReference>
<name>A0A5N6QQP6_9ROSI</name>
<dbReference type="InterPro" id="IPR001087">
    <property type="entry name" value="GDSL"/>
</dbReference>
<dbReference type="AlphaFoldDB" id="A0A5N6QQP6"/>
<dbReference type="GO" id="GO:0016042">
    <property type="term" value="P:lipid catabolic process"/>
    <property type="evidence" value="ECO:0007669"/>
    <property type="project" value="UniProtKB-KW"/>
</dbReference>
<comment type="similarity">
    <text evidence="1">Belongs to the 'GDSL' lipolytic enzyme family.</text>
</comment>
<evidence type="ECO:0000256" key="3">
    <source>
        <dbReference type="ARBA" id="ARBA00022963"/>
    </source>
</evidence>
<evidence type="ECO:0000313" key="4">
    <source>
        <dbReference type="EMBL" id="KAE8008848.1"/>
    </source>
</evidence>
<dbReference type="InterPro" id="IPR036514">
    <property type="entry name" value="SGNH_hydro_sf"/>
</dbReference>
<protein>
    <recommendedName>
        <fullName evidence="6">SGNH hydrolase-type esterase domain-containing protein</fullName>
    </recommendedName>
</protein>